<feature type="compositionally biased region" description="Gly residues" evidence="8">
    <location>
        <begin position="655"/>
        <end position="678"/>
    </location>
</feature>
<evidence type="ECO:0000313" key="12">
    <source>
        <dbReference type="Proteomes" id="UP000583800"/>
    </source>
</evidence>
<feature type="domain" description="Histidine kinase" evidence="10">
    <location>
        <begin position="514"/>
        <end position="619"/>
    </location>
</feature>
<evidence type="ECO:0000256" key="2">
    <source>
        <dbReference type="ARBA" id="ARBA00012438"/>
    </source>
</evidence>
<evidence type="ECO:0000256" key="1">
    <source>
        <dbReference type="ARBA" id="ARBA00000085"/>
    </source>
</evidence>
<evidence type="ECO:0000256" key="4">
    <source>
        <dbReference type="ARBA" id="ARBA00022679"/>
    </source>
</evidence>
<comment type="catalytic activity">
    <reaction evidence="1">
        <text>ATP + protein L-histidine = ADP + protein N-phospho-L-histidine.</text>
        <dbReference type="EC" id="2.7.13.3"/>
    </reaction>
</comment>
<dbReference type="Pfam" id="PF02518">
    <property type="entry name" value="HATPase_c"/>
    <property type="match status" value="1"/>
</dbReference>
<keyword evidence="9" id="KW-0472">Membrane</keyword>
<proteinExistence type="predicted"/>
<keyword evidence="5 9" id="KW-0812">Transmembrane</keyword>
<gene>
    <name evidence="11" type="ORF">FHU36_002988</name>
</gene>
<keyword evidence="6 11" id="KW-0418">Kinase</keyword>
<feature type="region of interest" description="Disordered" evidence="8">
    <location>
        <begin position="646"/>
        <end position="763"/>
    </location>
</feature>
<accession>A0A7X0C0T4</accession>
<feature type="compositionally biased region" description="Basic and acidic residues" evidence="8">
    <location>
        <begin position="751"/>
        <end position="763"/>
    </location>
</feature>
<dbReference type="SMART" id="SM00387">
    <property type="entry name" value="HATPase_c"/>
    <property type="match status" value="1"/>
</dbReference>
<feature type="transmembrane region" description="Helical" evidence="9">
    <location>
        <begin position="298"/>
        <end position="321"/>
    </location>
</feature>
<dbReference type="PANTHER" id="PTHR45436:SF5">
    <property type="entry name" value="SENSOR HISTIDINE KINASE TRCS"/>
    <property type="match status" value="1"/>
</dbReference>
<dbReference type="InterPro" id="IPR050428">
    <property type="entry name" value="TCS_sensor_his_kinase"/>
</dbReference>
<dbReference type="PANTHER" id="PTHR45436">
    <property type="entry name" value="SENSOR HISTIDINE KINASE YKOH"/>
    <property type="match status" value="1"/>
</dbReference>
<dbReference type="AlphaFoldDB" id="A0A7X0C0T4"/>
<dbReference type="RefSeq" id="WP_185084245.1">
    <property type="nucleotide sequence ID" value="NZ_JACHJB010000001.1"/>
</dbReference>
<dbReference type="Gene3D" id="3.30.565.10">
    <property type="entry name" value="Histidine kinase-like ATPase, C-terminal domain"/>
    <property type="match status" value="1"/>
</dbReference>
<protein>
    <recommendedName>
        <fullName evidence="2">histidine kinase</fullName>
        <ecNumber evidence="2">2.7.13.3</ecNumber>
    </recommendedName>
</protein>
<dbReference type="InterPro" id="IPR013587">
    <property type="entry name" value="Nitrate/nitrite_sensing"/>
</dbReference>
<evidence type="ECO:0000256" key="6">
    <source>
        <dbReference type="ARBA" id="ARBA00022777"/>
    </source>
</evidence>
<name>A0A7X0C0T4_9ACTN</name>
<comment type="caution">
    <text evidence="11">The sequence shown here is derived from an EMBL/GenBank/DDBJ whole genome shotgun (WGS) entry which is preliminary data.</text>
</comment>
<dbReference type="EMBL" id="JACHJB010000001">
    <property type="protein sequence ID" value="MBB6346479.1"/>
    <property type="molecule type" value="Genomic_DNA"/>
</dbReference>
<dbReference type="InterPro" id="IPR005467">
    <property type="entry name" value="His_kinase_dom"/>
</dbReference>
<dbReference type="GO" id="GO:0005886">
    <property type="term" value="C:plasma membrane"/>
    <property type="evidence" value="ECO:0007669"/>
    <property type="project" value="TreeGrafter"/>
</dbReference>
<dbReference type="Proteomes" id="UP000583800">
    <property type="component" value="Unassembled WGS sequence"/>
</dbReference>
<dbReference type="Pfam" id="PF08376">
    <property type="entry name" value="NIT"/>
    <property type="match status" value="1"/>
</dbReference>
<reference evidence="11 12" key="1">
    <citation type="submission" date="2020-08" db="EMBL/GenBank/DDBJ databases">
        <title>Sequencing the genomes of 1000 actinobacteria strains.</title>
        <authorList>
            <person name="Klenk H.-P."/>
        </authorList>
    </citation>
    <scope>NUCLEOTIDE SEQUENCE [LARGE SCALE GENOMIC DNA]</scope>
    <source>
        <strain evidence="11 12">DSM 45913</strain>
    </source>
</reference>
<evidence type="ECO:0000256" key="8">
    <source>
        <dbReference type="SAM" id="MobiDB-lite"/>
    </source>
</evidence>
<keyword evidence="7 9" id="KW-1133">Transmembrane helix</keyword>
<keyword evidence="3" id="KW-0597">Phosphoprotein</keyword>
<organism evidence="11 12">
    <name type="scientific">Nonomuraea muscovyensis</name>
    <dbReference type="NCBI Taxonomy" id="1124761"/>
    <lineage>
        <taxon>Bacteria</taxon>
        <taxon>Bacillati</taxon>
        <taxon>Actinomycetota</taxon>
        <taxon>Actinomycetes</taxon>
        <taxon>Streptosporangiales</taxon>
        <taxon>Streptosporangiaceae</taxon>
        <taxon>Nonomuraea</taxon>
    </lineage>
</organism>
<evidence type="ECO:0000256" key="3">
    <source>
        <dbReference type="ARBA" id="ARBA00022553"/>
    </source>
</evidence>
<evidence type="ECO:0000256" key="7">
    <source>
        <dbReference type="ARBA" id="ARBA00022989"/>
    </source>
</evidence>
<dbReference type="GO" id="GO:0004673">
    <property type="term" value="F:protein histidine kinase activity"/>
    <property type="evidence" value="ECO:0007669"/>
    <property type="project" value="UniProtKB-EC"/>
</dbReference>
<keyword evidence="12" id="KW-1185">Reference proteome</keyword>
<evidence type="ECO:0000256" key="9">
    <source>
        <dbReference type="SAM" id="Phobius"/>
    </source>
</evidence>
<sequence>MASGRSIRFKIATLLVIPLVSLVALWGFAASSTFGDAFNLLRAQTIWTGVINYADGLVGNLQGERLASAERLGGAVRDPAPLAAARAKTDRVRTKLTESAGMESVQSAMTAEMNDRLADAFEAIDRLPDIRRQVDSGKMTAADLVTEYSAISDAVHILYSSFTISTDVELARQAQGLIAADEVREMMSRGNALIVASDGKLSMKDVHLLSRFEGARLHLFPVAMANLDAQTRAPFEKIAASSRYATMQRALESYMSGEPVNMQMWRELADPVMKDYTEAVWRTGDTLLGRIEPAGVTIIVRAAVAGALGLIAVVFSIIISIRVGRRVALDLGALRRSALDLAEIRLPGVVERLRRGDRVDVEAEAPPIKVADKTTSEVADLAAAFDSVQRTAVDAAVEQARLREGVSEALRNLARRSQSLLQRQLRLLDDMQRETEEPEALERLFRLDHLTTRMRRHAEGLVLLSGGSAGRRWRGVIPVEDVLNGAAAQVEEYTRVRVYPMPEYGFAGTAVADLMHLFAELIENATTFSSPGNEVSVRGELVGRGFAVEVEDRGLGMPPEMRQVVNERLASPPEFDPSQTEQLGFAVVGMLAARHGISVTVKPSPYGGTSAIVLVPPTLVEMLPMPLDMPELESVSVSVLRNEIPGIHDQTTGANGTGTNGANGTGTNGTNGANGSGGAEQPTGPGGLPRRVRTSKRTTAQQQDTGLPRRQRQANLPPQLRQPPVAAPPDERSPEETRALLSSLQSGWQRGRQDSDQDGGSRS</sequence>
<keyword evidence="4" id="KW-0808">Transferase</keyword>
<dbReference type="SUPFAM" id="SSF55874">
    <property type="entry name" value="ATPase domain of HSP90 chaperone/DNA topoisomerase II/histidine kinase"/>
    <property type="match status" value="1"/>
</dbReference>
<evidence type="ECO:0000256" key="5">
    <source>
        <dbReference type="ARBA" id="ARBA00022692"/>
    </source>
</evidence>
<dbReference type="EC" id="2.7.13.3" evidence="2"/>
<evidence type="ECO:0000313" key="11">
    <source>
        <dbReference type="EMBL" id="MBB6346479.1"/>
    </source>
</evidence>
<dbReference type="InterPro" id="IPR036890">
    <property type="entry name" value="HATPase_C_sf"/>
</dbReference>
<dbReference type="PROSITE" id="PS50109">
    <property type="entry name" value="HIS_KIN"/>
    <property type="match status" value="1"/>
</dbReference>
<feature type="compositionally biased region" description="Basic and acidic residues" evidence="8">
    <location>
        <begin position="729"/>
        <end position="738"/>
    </location>
</feature>
<evidence type="ECO:0000259" key="10">
    <source>
        <dbReference type="PROSITE" id="PS50109"/>
    </source>
</evidence>
<dbReference type="GO" id="GO:0000160">
    <property type="term" value="P:phosphorelay signal transduction system"/>
    <property type="evidence" value="ECO:0007669"/>
    <property type="project" value="TreeGrafter"/>
</dbReference>
<dbReference type="InterPro" id="IPR003594">
    <property type="entry name" value="HATPase_dom"/>
</dbReference>